<dbReference type="InterPro" id="IPR051678">
    <property type="entry name" value="AGP_Transferase"/>
</dbReference>
<evidence type="ECO:0000313" key="1">
    <source>
        <dbReference type="EMBL" id="KGQ02805.1"/>
    </source>
</evidence>
<sequence length="383" mass="44671">MQEHCPDIRIPDLYAFGFTDGNYFIRVQQTSVYTSLWRKAWQWVYRCLRYPILSDYIQDSGAPAVNSAYMLLESIGPETGKMLSLTWPDHLSDTARKKNLFASMTRIMLSLARLPQPYIGSFKFNTLDGTVALSNRSLTCTMAIFEQRGTPRTIPRDRLYQSTDSFASDMLTLHDTQFLHDPHAVRDEDDAQEWMTLRTLLRAVSHFFILPERRSGPYLVQPTGFHQSNILMDEEWNITCLIDLEWFCALPVEMMAVPHWLTNCSIDTIIDDQYEPFDNARKEFLASIDEELPHVQVEHDIQITKIMRDTWESKGVWYWACMRSLNGWLFVIEDHILPKYSTAKGLIKDLKQMSLFWQENVSDLIKIKVADEEGYLQLALRKE</sequence>
<organism evidence="1 2">
    <name type="scientific">Beauveria bassiana D1-5</name>
    <dbReference type="NCBI Taxonomy" id="1245745"/>
    <lineage>
        <taxon>Eukaryota</taxon>
        <taxon>Fungi</taxon>
        <taxon>Dikarya</taxon>
        <taxon>Ascomycota</taxon>
        <taxon>Pezizomycotina</taxon>
        <taxon>Sordariomycetes</taxon>
        <taxon>Hypocreomycetidae</taxon>
        <taxon>Hypocreales</taxon>
        <taxon>Cordycipitaceae</taxon>
        <taxon>Beauveria</taxon>
    </lineage>
</organism>
<evidence type="ECO:0008006" key="3">
    <source>
        <dbReference type="Google" id="ProtNLM"/>
    </source>
</evidence>
<dbReference type="HOGENOM" id="CLU_025005_3_0_1"/>
<gene>
    <name evidence="1" type="ORF">BBAD15_g11969</name>
</gene>
<evidence type="ECO:0000313" key="2">
    <source>
        <dbReference type="Proteomes" id="UP000030106"/>
    </source>
</evidence>
<protein>
    <recommendedName>
        <fullName evidence="3">Aminoglycoside phosphotransferase domain-containing protein</fullName>
    </recommendedName>
</protein>
<reference evidence="1 2" key="1">
    <citation type="submission" date="2012-10" db="EMBL/GenBank/DDBJ databases">
        <title>Genome sequencing and analysis of entomopathogenic fungi Beauveria bassiana D1-5.</title>
        <authorList>
            <person name="Li Q."/>
            <person name="Wang L."/>
            <person name="Zhang Z."/>
            <person name="Wang Q."/>
            <person name="Ren J."/>
            <person name="Wang M."/>
            <person name="Xu W."/>
            <person name="Wang J."/>
            <person name="Lu Y."/>
            <person name="Du Q."/>
            <person name="Sun Z."/>
        </authorList>
    </citation>
    <scope>NUCLEOTIDE SEQUENCE [LARGE SCALE GENOMIC DNA]</scope>
    <source>
        <strain evidence="1 2">D1-5</strain>
    </source>
</reference>
<dbReference type="eggNOG" id="ENOG502SII6">
    <property type="taxonomic scope" value="Eukaryota"/>
</dbReference>
<dbReference type="AlphaFoldDB" id="A0A0A2V9P2"/>
<name>A0A0A2V9P2_BEABA</name>
<dbReference type="STRING" id="1245745.A0A0A2V9P2"/>
<comment type="caution">
    <text evidence="1">The sequence shown here is derived from an EMBL/GenBank/DDBJ whole genome shotgun (WGS) entry which is preliminary data.</text>
</comment>
<accession>A0A0A2V9P2</accession>
<dbReference type="Proteomes" id="UP000030106">
    <property type="component" value="Unassembled WGS sequence"/>
</dbReference>
<dbReference type="EMBL" id="ANFO01001377">
    <property type="protein sequence ID" value="KGQ02805.1"/>
    <property type="molecule type" value="Genomic_DNA"/>
</dbReference>
<dbReference type="PANTHER" id="PTHR21310:SF37">
    <property type="entry name" value="AMINOGLYCOSIDE PHOSPHOTRANSFERASE DOMAIN-CONTAINING PROTEIN"/>
    <property type="match status" value="1"/>
</dbReference>
<dbReference type="PANTHER" id="PTHR21310">
    <property type="entry name" value="AMINOGLYCOSIDE PHOSPHOTRANSFERASE-RELATED-RELATED"/>
    <property type="match status" value="1"/>
</dbReference>
<proteinExistence type="predicted"/>